<reference evidence="1 2" key="1">
    <citation type="submission" date="2007-07" db="EMBL/GenBank/DDBJ databases">
        <title>Annotation of Clostridium perfringens E str. JGS1987.</title>
        <authorList>
            <person name="Paulsen I."/>
            <person name="Sebastian Y."/>
        </authorList>
    </citation>
    <scope>NUCLEOTIDE SEQUENCE [LARGE SCALE GENOMIC DNA]</scope>
    <source>
        <strain evidence="2">E str. JGS1987</strain>
    </source>
</reference>
<proteinExistence type="predicted"/>
<organism evidence="1 2">
    <name type="scientific">Clostridium perfringens E str. JGS1987</name>
    <dbReference type="NCBI Taxonomy" id="451755"/>
    <lineage>
        <taxon>Bacteria</taxon>
        <taxon>Bacillati</taxon>
        <taxon>Bacillota</taxon>
        <taxon>Clostridia</taxon>
        <taxon>Eubacteriales</taxon>
        <taxon>Clostridiaceae</taxon>
        <taxon>Clostridium</taxon>
    </lineage>
</organism>
<evidence type="ECO:0000313" key="1">
    <source>
        <dbReference type="EMBL" id="EDT16138.1"/>
    </source>
</evidence>
<protein>
    <submittedName>
        <fullName evidence="1">Uncharacterized protein</fullName>
    </submittedName>
</protein>
<comment type="caution">
    <text evidence="1">The sequence shown here is derived from an EMBL/GenBank/DDBJ whole genome shotgun (WGS) entry which is preliminary data.</text>
</comment>
<gene>
    <name evidence="1" type="ORF">AC3_1202</name>
</gene>
<accession>B1BQE5</accession>
<dbReference type="Proteomes" id="UP000005337">
    <property type="component" value="Unassembled WGS sequence"/>
</dbReference>
<name>B1BQE5_CLOPF</name>
<dbReference type="AlphaFoldDB" id="B1BQE5"/>
<sequence>MAYSNFLLKSILNNKVLMVDFFVIRRSLKFNKVIVLVTWGI</sequence>
<evidence type="ECO:0000313" key="2">
    <source>
        <dbReference type="Proteomes" id="UP000005337"/>
    </source>
</evidence>
<dbReference type="EMBL" id="ABDW01000004">
    <property type="protein sequence ID" value="EDT16138.1"/>
    <property type="molecule type" value="Genomic_DNA"/>
</dbReference>